<dbReference type="Proteomes" id="UP000805704">
    <property type="component" value="Chromosome 21"/>
</dbReference>
<gene>
    <name evidence="1" type="ORF">GBF38_005375</name>
</gene>
<protein>
    <submittedName>
        <fullName evidence="1">Uncharacterized protein</fullName>
    </submittedName>
</protein>
<proteinExistence type="predicted"/>
<evidence type="ECO:0000313" key="1">
    <source>
        <dbReference type="EMBL" id="KAG8006184.1"/>
    </source>
</evidence>
<keyword evidence="2" id="KW-1185">Reference proteome</keyword>
<sequence length="147" mass="16311">MILLSHLSQKLSFGIIGQSYHELGKCYLTILHFTQLASSLSALNVPQLNSSTPLAHKRSHPLLLSTDISVKPGRSGEKWNPKAGERNNRTEDGEEEEEKMEGNVDERERERGRLACCQQIFTWSGGNHSACPDSRFAEVVANVSMSS</sequence>
<evidence type="ECO:0000313" key="2">
    <source>
        <dbReference type="Proteomes" id="UP000805704"/>
    </source>
</evidence>
<reference evidence="1" key="1">
    <citation type="submission" date="2020-04" db="EMBL/GenBank/DDBJ databases">
        <title>A chromosome-scale assembly and high-density genetic map of the yellow drum (Nibea albiflora) genome.</title>
        <authorList>
            <person name="Xu D."/>
            <person name="Zhang W."/>
            <person name="Chen R."/>
            <person name="Tan P."/>
            <person name="Wang L."/>
            <person name="Song H."/>
            <person name="Tian L."/>
            <person name="Zhu Q."/>
            <person name="Wang B."/>
        </authorList>
    </citation>
    <scope>NUCLEOTIDE SEQUENCE</scope>
    <source>
        <strain evidence="1">ZJHYS-2018</strain>
    </source>
</reference>
<comment type="caution">
    <text evidence="1">The sequence shown here is derived from an EMBL/GenBank/DDBJ whole genome shotgun (WGS) entry which is preliminary data.</text>
</comment>
<organism evidence="1 2">
    <name type="scientific">Nibea albiflora</name>
    <name type="common">Yellow drum</name>
    <name type="synonym">Corvina albiflora</name>
    <dbReference type="NCBI Taxonomy" id="240163"/>
    <lineage>
        <taxon>Eukaryota</taxon>
        <taxon>Metazoa</taxon>
        <taxon>Chordata</taxon>
        <taxon>Craniata</taxon>
        <taxon>Vertebrata</taxon>
        <taxon>Euteleostomi</taxon>
        <taxon>Actinopterygii</taxon>
        <taxon>Neopterygii</taxon>
        <taxon>Teleostei</taxon>
        <taxon>Neoteleostei</taxon>
        <taxon>Acanthomorphata</taxon>
        <taxon>Eupercaria</taxon>
        <taxon>Sciaenidae</taxon>
        <taxon>Nibea</taxon>
    </lineage>
</organism>
<dbReference type="EMBL" id="CM024809">
    <property type="protein sequence ID" value="KAG8006184.1"/>
    <property type="molecule type" value="Genomic_DNA"/>
</dbReference>
<name>A0ACB7EW74_NIBAL</name>
<accession>A0ACB7EW74</accession>